<evidence type="ECO:0000256" key="3">
    <source>
        <dbReference type="ARBA" id="ARBA00022989"/>
    </source>
</evidence>
<proteinExistence type="predicted"/>
<dbReference type="Pfam" id="PF04973">
    <property type="entry name" value="NMN_transporter"/>
    <property type="match status" value="1"/>
</dbReference>
<evidence type="ECO:0000313" key="6">
    <source>
        <dbReference type="EMBL" id="CCU56210.1"/>
    </source>
</evidence>
<evidence type="ECO:0008006" key="8">
    <source>
        <dbReference type="Google" id="ProtNLM"/>
    </source>
</evidence>
<dbReference type="InterPro" id="IPR006419">
    <property type="entry name" value="NMN_transpt_PnuC"/>
</dbReference>
<dbReference type="EMBL" id="HF679134">
    <property type="protein sequence ID" value="CCU56210.1"/>
    <property type="molecule type" value="Genomic_DNA"/>
</dbReference>
<evidence type="ECO:0000256" key="5">
    <source>
        <dbReference type="SAM" id="Phobius"/>
    </source>
</evidence>
<comment type="subcellular location">
    <subcellularLocation>
        <location evidence="1">Membrane</location>
        <topology evidence="1">Multi-pass membrane protein</topology>
    </subcellularLocation>
</comment>
<dbReference type="GO" id="GO:0034257">
    <property type="term" value="F:nicotinamide riboside transmembrane transporter activity"/>
    <property type="evidence" value="ECO:0007669"/>
    <property type="project" value="InterPro"/>
</dbReference>
<gene>
    <name evidence="6" type="ORF">MYSEV_012</name>
</gene>
<protein>
    <recommendedName>
        <fullName evidence="8">Nicotinamide mononucleotide transporter</fullName>
    </recommendedName>
</protein>
<keyword evidence="4 5" id="KW-0472">Membrane</keyword>
<sequence>MINYDIFKTKNFWIESFIFTISVIGSVMVSLANFNGFWFWVISNILSIIYFISNKQYPLFLQQSAFLITTVLGIYYNWDKL</sequence>
<dbReference type="GO" id="GO:0016020">
    <property type="term" value="C:membrane"/>
    <property type="evidence" value="ECO:0007669"/>
    <property type="project" value="UniProtKB-SubCell"/>
</dbReference>
<keyword evidence="2 5" id="KW-0812">Transmembrane</keyword>
<evidence type="ECO:0000256" key="2">
    <source>
        <dbReference type="ARBA" id="ARBA00022692"/>
    </source>
</evidence>
<dbReference type="GeneID" id="15613634"/>
<dbReference type="OrthoDB" id="27503at10239"/>
<evidence type="ECO:0000256" key="1">
    <source>
        <dbReference type="ARBA" id="ARBA00004141"/>
    </source>
</evidence>
<feature type="transmembrane region" description="Helical" evidence="5">
    <location>
        <begin position="37"/>
        <end position="53"/>
    </location>
</feature>
<evidence type="ECO:0000256" key="4">
    <source>
        <dbReference type="ARBA" id="ARBA00023136"/>
    </source>
</evidence>
<evidence type="ECO:0000313" key="7">
    <source>
        <dbReference type="Proteomes" id="UP000792671"/>
    </source>
</evidence>
<keyword evidence="7" id="KW-1185">Reference proteome</keyword>
<dbReference type="Proteomes" id="UP000792671">
    <property type="component" value="Genome"/>
</dbReference>
<reference evidence="6 7" key="1">
    <citation type="journal article" date="2013" name="J. Virol.">
        <title>New Insights into the Evolution of Entomopoxvirinae from the Complete Genome Sequences of Four Entomopoxviruses Infecting Adoxophyes honmai, Choristoneura biennis, Choristoneura rosaceana, and Mythimna separata.</title>
        <authorList>
            <person name="Theze J."/>
            <person name="Takatsuka J."/>
            <person name="Li Z."/>
            <person name="Gallais J."/>
            <person name="Doucet D."/>
            <person name="Arif B."/>
            <person name="Nakai M."/>
            <person name="Herniou E.A."/>
        </authorList>
    </citation>
    <scope>NUCLEOTIDE SEQUENCE [LARGE SCALE GENOMIC DNA]</scope>
</reference>
<name>A0A916KPZ5_9POXV</name>
<feature type="transmembrane region" description="Helical" evidence="5">
    <location>
        <begin position="12"/>
        <end position="31"/>
    </location>
</feature>
<organism evidence="6 7">
    <name type="scientific">Mythimna separata entomopoxvirus 'L'</name>
    <dbReference type="NCBI Taxonomy" id="1293572"/>
    <lineage>
        <taxon>Viruses</taxon>
        <taxon>Varidnaviria</taxon>
        <taxon>Bamfordvirae</taxon>
        <taxon>Nucleocytoviricota</taxon>
        <taxon>Pokkesviricetes</taxon>
        <taxon>Chitovirales</taxon>
        <taxon>Poxviridae</taxon>
        <taxon>Entomopoxvirinae</taxon>
        <taxon>Betaentomopoxvirus</taxon>
        <taxon>Betaentomopoxvirus mseparata</taxon>
        <taxon>Mythimna separata entomopoxvirus</taxon>
    </lineage>
</organism>
<accession>A0A916KPZ5</accession>
<dbReference type="KEGG" id="vg:15613634"/>
<dbReference type="RefSeq" id="YP_008003529.1">
    <property type="nucleotide sequence ID" value="NC_021246.1"/>
</dbReference>
<feature type="transmembrane region" description="Helical" evidence="5">
    <location>
        <begin position="60"/>
        <end position="78"/>
    </location>
</feature>
<keyword evidence="3 5" id="KW-1133">Transmembrane helix</keyword>